<dbReference type="PANTHER" id="PTHR33529">
    <property type="entry name" value="SLR0882 PROTEIN-RELATED"/>
    <property type="match status" value="1"/>
</dbReference>
<feature type="transmembrane region" description="Helical" evidence="6">
    <location>
        <begin position="98"/>
        <end position="119"/>
    </location>
</feature>
<dbReference type="InterPro" id="IPR030923">
    <property type="entry name" value="LptG"/>
</dbReference>
<keyword evidence="8" id="KW-1185">Reference proteome</keyword>
<name>A0ABU5EAR5_9PROT</name>
<gene>
    <name evidence="7" type="primary">lptG</name>
    <name evidence="7" type="ORF">SMD27_09830</name>
</gene>
<evidence type="ECO:0000256" key="1">
    <source>
        <dbReference type="ARBA" id="ARBA00004651"/>
    </source>
</evidence>
<evidence type="ECO:0000256" key="3">
    <source>
        <dbReference type="ARBA" id="ARBA00022692"/>
    </source>
</evidence>
<keyword evidence="2" id="KW-1003">Cell membrane</keyword>
<feature type="transmembrane region" description="Helical" evidence="6">
    <location>
        <begin position="54"/>
        <end position="77"/>
    </location>
</feature>
<comment type="subcellular location">
    <subcellularLocation>
        <location evidence="1">Cell membrane</location>
        <topology evidence="1">Multi-pass membrane protein</topology>
    </subcellularLocation>
</comment>
<dbReference type="PANTHER" id="PTHR33529:SF2">
    <property type="entry name" value="LIPOPOLYSACCHARIDE EXPORT SYSTEM PERMEASE PROTEIN LPTG"/>
    <property type="match status" value="1"/>
</dbReference>
<keyword evidence="3 6" id="KW-0812">Transmembrane</keyword>
<keyword evidence="4 6" id="KW-1133">Transmembrane helix</keyword>
<sequence length="364" mass="40553">MISTFAKYALRTFFWHFFLLWMSFTALLQLFDLLNNGDDVLKQSGGGLRELMEYAFWRVPELAAFLIPFSVLLGALLSLGKLERNNEILAFKAAGAPYYLVLASFLPAVGLAGLLHFAIADQIVPYSVAKLISANLYPDKNSKSTDGANNNIWIQDGMTVVEVESVSHKGSILHGVMLYQRGNDGNLQLLDKAATAVFDVKQKIWDLNNVWRTKVFPDQAAQTTHFDKATWQSRLTPAEFSNLVEQPQAMQLSKIWRFVSTDQIGVRPTYFYETWLQKRIALPVASILMILLAAPVAQSLQRRDRSMAAGIAIGFLLGFLYFITDGLVMSLGETGAVPPFFAAWLPPLLFASIGGVMLIRLEGY</sequence>
<accession>A0ABU5EAR5</accession>
<feature type="transmembrane region" description="Helical" evidence="6">
    <location>
        <begin position="309"/>
        <end position="329"/>
    </location>
</feature>
<feature type="transmembrane region" description="Helical" evidence="6">
    <location>
        <begin position="341"/>
        <end position="361"/>
    </location>
</feature>
<dbReference type="Pfam" id="PF03739">
    <property type="entry name" value="LptF_LptG"/>
    <property type="match status" value="1"/>
</dbReference>
<dbReference type="EMBL" id="JAXCLW010000002">
    <property type="protein sequence ID" value="MDY0883144.1"/>
    <property type="molecule type" value="Genomic_DNA"/>
</dbReference>
<dbReference type="Proteomes" id="UP001279642">
    <property type="component" value="Unassembled WGS sequence"/>
</dbReference>
<dbReference type="NCBIfam" id="TIGR04408">
    <property type="entry name" value="LptG_lptG"/>
    <property type="match status" value="1"/>
</dbReference>
<reference evidence="7 8" key="1">
    <citation type="journal article" date="2016" name="Antonie Van Leeuwenhoek">
        <title>Dongia soli sp. nov., isolated from soil from Dokdo, Korea.</title>
        <authorList>
            <person name="Kim D.U."/>
            <person name="Lee H."/>
            <person name="Kim H."/>
            <person name="Kim S.G."/>
            <person name="Ka J.O."/>
        </authorList>
    </citation>
    <scope>NUCLEOTIDE SEQUENCE [LARGE SCALE GENOMIC DNA]</scope>
    <source>
        <strain evidence="7 8">D78</strain>
    </source>
</reference>
<comment type="caution">
    <text evidence="7">The sequence shown here is derived from an EMBL/GenBank/DDBJ whole genome shotgun (WGS) entry which is preliminary data.</text>
</comment>
<evidence type="ECO:0000313" key="7">
    <source>
        <dbReference type="EMBL" id="MDY0883144.1"/>
    </source>
</evidence>
<evidence type="ECO:0000256" key="2">
    <source>
        <dbReference type="ARBA" id="ARBA00022475"/>
    </source>
</evidence>
<evidence type="ECO:0000256" key="4">
    <source>
        <dbReference type="ARBA" id="ARBA00022989"/>
    </source>
</evidence>
<dbReference type="InterPro" id="IPR005495">
    <property type="entry name" value="LptG/LptF_permease"/>
</dbReference>
<protein>
    <submittedName>
        <fullName evidence="7">LPS export ABC transporter permease LptG</fullName>
    </submittedName>
</protein>
<evidence type="ECO:0000256" key="5">
    <source>
        <dbReference type="ARBA" id="ARBA00023136"/>
    </source>
</evidence>
<evidence type="ECO:0000313" key="8">
    <source>
        <dbReference type="Proteomes" id="UP001279642"/>
    </source>
</evidence>
<dbReference type="RefSeq" id="WP_320508189.1">
    <property type="nucleotide sequence ID" value="NZ_JAXCLW010000002.1"/>
</dbReference>
<organism evidence="7 8">
    <name type="scientific">Dongia soli</name>
    <dbReference type="NCBI Taxonomy" id="600628"/>
    <lineage>
        <taxon>Bacteria</taxon>
        <taxon>Pseudomonadati</taxon>
        <taxon>Pseudomonadota</taxon>
        <taxon>Alphaproteobacteria</taxon>
        <taxon>Rhodospirillales</taxon>
        <taxon>Dongiaceae</taxon>
        <taxon>Dongia</taxon>
    </lineage>
</organism>
<feature type="transmembrane region" description="Helical" evidence="6">
    <location>
        <begin position="280"/>
        <end position="297"/>
    </location>
</feature>
<evidence type="ECO:0000256" key="6">
    <source>
        <dbReference type="SAM" id="Phobius"/>
    </source>
</evidence>
<keyword evidence="5 6" id="KW-0472">Membrane</keyword>
<feature type="transmembrane region" description="Helical" evidence="6">
    <location>
        <begin position="12"/>
        <end position="34"/>
    </location>
</feature>
<proteinExistence type="predicted"/>